<comment type="caution">
    <text evidence="14">The sequence shown here is derived from an EMBL/GenBank/DDBJ whole genome shotgun (WGS) entry which is preliminary data.</text>
</comment>
<evidence type="ECO:0000256" key="1">
    <source>
        <dbReference type="ARBA" id="ARBA00001974"/>
    </source>
</evidence>
<dbReference type="SUPFAM" id="SSF54373">
    <property type="entry name" value="FAD-linked reductases, C-terminal domain"/>
    <property type="match status" value="1"/>
</dbReference>
<comment type="catalytic activity">
    <reaction evidence="11">
        <text>a ubiquinone + reduced [electron-transfer flavoprotein] = a ubiquinol + oxidized [electron-transfer flavoprotein] + H(+)</text>
        <dbReference type="Rhea" id="RHEA:24052"/>
        <dbReference type="Rhea" id="RHEA-COMP:9565"/>
        <dbReference type="Rhea" id="RHEA-COMP:9566"/>
        <dbReference type="Rhea" id="RHEA-COMP:10685"/>
        <dbReference type="Rhea" id="RHEA-COMP:10686"/>
        <dbReference type="ChEBI" id="CHEBI:15378"/>
        <dbReference type="ChEBI" id="CHEBI:16389"/>
        <dbReference type="ChEBI" id="CHEBI:17976"/>
        <dbReference type="ChEBI" id="CHEBI:57692"/>
        <dbReference type="ChEBI" id="CHEBI:58307"/>
        <dbReference type="EC" id="1.5.5.1"/>
    </reaction>
</comment>
<dbReference type="EC" id="1.5.5.1" evidence="11"/>
<dbReference type="Gene3D" id="3.30.9.90">
    <property type="match status" value="1"/>
</dbReference>
<evidence type="ECO:0000256" key="5">
    <source>
        <dbReference type="ARBA" id="ARBA00022827"/>
    </source>
</evidence>
<keyword evidence="4 11" id="KW-0479">Metal-binding</keyword>
<keyword evidence="5 11" id="KW-0274">FAD</keyword>
<dbReference type="SUPFAM" id="SSF51905">
    <property type="entry name" value="FAD/NAD(P)-binding domain"/>
    <property type="match status" value="1"/>
</dbReference>
<dbReference type="Proteomes" id="UP001594351">
    <property type="component" value="Unassembled WGS sequence"/>
</dbReference>
<dbReference type="Pfam" id="PF05187">
    <property type="entry name" value="Fer4_ETF_QO"/>
    <property type="match status" value="1"/>
</dbReference>
<dbReference type="InterPro" id="IPR040156">
    <property type="entry name" value="ETF-QO"/>
</dbReference>
<evidence type="ECO:0000259" key="13">
    <source>
        <dbReference type="Pfam" id="PF21162"/>
    </source>
</evidence>
<evidence type="ECO:0000256" key="7">
    <source>
        <dbReference type="ARBA" id="ARBA00023002"/>
    </source>
</evidence>
<comment type="cofactor">
    <cofactor evidence="11">
        <name>[4Fe-4S] cluster</name>
        <dbReference type="ChEBI" id="CHEBI:49883"/>
    </cofactor>
    <text evidence="11">Binds 1 [4Fe-4S] cluster.</text>
</comment>
<evidence type="ECO:0000256" key="2">
    <source>
        <dbReference type="ARBA" id="ARBA00022448"/>
    </source>
</evidence>
<evidence type="ECO:0000313" key="14">
    <source>
        <dbReference type="EMBL" id="MFC1850467.1"/>
    </source>
</evidence>
<comment type="function">
    <text evidence="11">Accepts electrons from ETF and reduces ubiquinone.</text>
</comment>
<sequence length="568" mass="62655">MTEERENFPVDVLFVGAGPSNLSAALHLVKLIDKHNESIDKGEKQGQKLDEVAIALIEKGAEIGSHAFSGAVLDPVALKKLVPDFKEKECPLESEVTTDAVYYLTPKGRKFKLPITPPPLQNHGNYVISLSKFTRWLGNLIEETEKVDIFPGFAGVELLYEDNKIVGVCTGDKGIDADGSKKSNFEPGYDITAKVTVLGDGPRGNLTKKLFKKFNSQSKMLPLLYETGVKEVLEMPEGKVTPGMVIHTMGYPLKKDTFGGTFIYGMSNNMLSIGLVVACDYHDPLMDPHLELQKLKTHPFIKDVIDGGKPVYYGGKTLAAGGYYSIPQLAYDGCLVVGDAAGLLNAQRLKGIHLAMLSGIEAAETIFQCLVSDDFSEKNLAAYAKKVKEGPIGQELKKVRNFHQAMSKGLYKGMFHAGLQFITKGRGLKDPMLVGEDYENLQSVKLYYGLQGPPKDQGLKFDNVFLMDKLTDVYNSGTKHEEKQPSHLIIHDPEICAEKCIPRYDAPCTRFCPAQVYELETNEATNEKFIKVNFSNCVHCKTCDLKDPYENITWNCPEGGGGPEYSVT</sequence>
<feature type="domain" description="ETF-QO/FixC ubiquinone-binding" evidence="13">
    <location>
        <begin position="225"/>
        <end position="318"/>
    </location>
</feature>
<proteinExistence type="predicted"/>
<feature type="domain" description="ETF-QO/FixX C-terminal" evidence="12">
    <location>
        <begin position="466"/>
        <end position="566"/>
    </location>
</feature>
<dbReference type="Pfam" id="PF21162">
    <property type="entry name" value="ETFQO_UQ-bd"/>
    <property type="match status" value="1"/>
</dbReference>
<dbReference type="InterPro" id="IPR049398">
    <property type="entry name" value="ETF-QO/FixC_UQ-bd"/>
</dbReference>
<keyword evidence="7 11" id="KW-0560">Oxidoreductase</keyword>
<evidence type="ECO:0000259" key="12">
    <source>
        <dbReference type="Pfam" id="PF05187"/>
    </source>
</evidence>
<evidence type="ECO:0000256" key="4">
    <source>
        <dbReference type="ARBA" id="ARBA00022723"/>
    </source>
</evidence>
<evidence type="ECO:0000256" key="8">
    <source>
        <dbReference type="ARBA" id="ARBA00023004"/>
    </source>
</evidence>
<evidence type="ECO:0000256" key="11">
    <source>
        <dbReference type="RuleBase" id="RU366068"/>
    </source>
</evidence>
<evidence type="ECO:0000313" key="15">
    <source>
        <dbReference type="Proteomes" id="UP001594351"/>
    </source>
</evidence>
<reference evidence="14 15" key="1">
    <citation type="submission" date="2024-09" db="EMBL/GenBank/DDBJ databases">
        <title>Laminarin stimulates single cell rates of sulfate reduction while oxygen inhibits transcriptomic activity in coastal marine sediment.</title>
        <authorList>
            <person name="Lindsay M."/>
            <person name="Orcutt B."/>
            <person name="Emerson D."/>
            <person name="Stepanauskas R."/>
            <person name="D'Angelo T."/>
        </authorList>
    </citation>
    <scope>NUCLEOTIDE SEQUENCE [LARGE SCALE GENOMIC DNA]</scope>
    <source>
        <strain evidence="14">SAG AM-311-K15</strain>
    </source>
</reference>
<dbReference type="EMBL" id="JBHPBY010000101">
    <property type="protein sequence ID" value="MFC1850467.1"/>
    <property type="molecule type" value="Genomic_DNA"/>
</dbReference>
<evidence type="ECO:0000256" key="10">
    <source>
        <dbReference type="ARBA" id="ARBA00023075"/>
    </source>
</evidence>
<keyword evidence="2 11" id="KW-0813">Transport</keyword>
<dbReference type="InterPro" id="IPR036188">
    <property type="entry name" value="FAD/NAD-bd_sf"/>
</dbReference>
<dbReference type="PANTHER" id="PTHR10617:SF107">
    <property type="entry name" value="ELECTRON TRANSFER FLAVOPROTEIN-UBIQUINONE OXIDOREDUCTASE, MITOCHONDRIAL"/>
    <property type="match status" value="1"/>
</dbReference>
<protein>
    <recommendedName>
        <fullName evidence="11">Electron transfer flavoprotein-ubiquinone oxidoreductase</fullName>
        <shortName evidence="11">ETF-QO</shortName>
        <ecNumber evidence="11">1.5.5.1</ecNumber>
    </recommendedName>
</protein>
<keyword evidence="10 11" id="KW-0830">Ubiquinone</keyword>
<dbReference type="Gene3D" id="3.50.50.60">
    <property type="entry name" value="FAD/NAD(P)-binding domain"/>
    <property type="match status" value="1"/>
</dbReference>
<dbReference type="InterPro" id="IPR007859">
    <property type="entry name" value="ETF-QO/FixX_C"/>
</dbReference>
<organism evidence="14 15">
    <name type="scientific">candidate division CSSED10-310 bacterium</name>
    <dbReference type="NCBI Taxonomy" id="2855610"/>
    <lineage>
        <taxon>Bacteria</taxon>
        <taxon>Bacteria division CSSED10-310</taxon>
    </lineage>
</organism>
<dbReference type="SUPFAM" id="SSF54862">
    <property type="entry name" value="4Fe-4S ferredoxins"/>
    <property type="match status" value="1"/>
</dbReference>
<evidence type="ECO:0000256" key="9">
    <source>
        <dbReference type="ARBA" id="ARBA00023014"/>
    </source>
</evidence>
<keyword evidence="8 11" id="KW-0408">Iron</keyword>
<keyword evidence="15" id="KW-1185">Reference proteome</keyword>
<gene>
    <name evidence="14" type="ORF">ACFL27_09780</name>
</gene>
<keyword evidence="3 11" id="KW-0285">Flavoprotein</keyword>
<evidence type="ECO:0000256" key="6">
    <source>
        <dbReference type="ARBA" id="ARBA00022982"/>
    </source>
</evidence>
<accession>A0ABV6YW81</accession>
<dbReference type="PANTHER" id="PTHR10617">
    <property type="entry name" value="ELECTRON TRANSFER FLAVOPROTEIN-UBIQUINONE OXIDOREDUCTASE"/>
    <property type="match status" value="1"/>
</dbReference>
<dbReference type="Gene3D" id="3.30.70.20">
    <property type="match status" value="1"/>
</dbReference>
<evidence type="ECO:0000256" key="3">
    <source>
        <dbReference type="ARBA" id="ARBA00022630"/>
    </source>
</evidence>
<comment type="cofactor">
    <cofactor evidence="1 11">
        <name>FAD</name>
        <dbReference type="ChEBI" id="CHEBI:57692"/>
    </cofactor>
</comment>
<name>A0ABV6YW81_UNCC1</name>
<keyword evidence="9 11" id="KW-0411">Iron-sulfur</keyword>
<keyword evidence="6 11" id="KW-0249">Electron transport</keyword>